<dbReference type="GO" id="GO:0015421">
    <property type="term" value="F:ABC-type oligopeptide transporter activity"/>
    <property type="evidence" value="ECO:0007669"/>
    <property type="project" value="TreeGrafter"/>
</dbReference>
<dbReference type="GO" id="GO:0005743">
    <property type="term" value="C:mitochondrial inner membrane"/>
    <property type="evidence" value="ECO:0007669"/>
    <property type="project" value="TreeGrafter"/>
</dbReference>
<evidence type="ECO:0000256" key="6">
    <source>
        <dbReference type="ARBA" id="ARBA00022741"/>
    </source>
</evidence>
<feature type="transmembrane region" description="Helical" evidence="12">
    <location>
        <begin position="869"/>
        <end position="894"/>
    </location>
</feature>
<feature type="transmembrane region" description="Helical" evidence="12">
    <location>
        <begin position="325"/>
        <end position="352"/>
    </location>
</feature>
<evidence type="ECO:0000256" key="5">
    <source>
        <dbReference type="ARBA" id="ARBA00022737"/>
    </source>
</evidence>
<feature type="domain" description="ABC transporter" evidence="13">
    <location>
        <begin position="1061"/>
        <end position="1298"/>
    </location>
</feature>
<evidence type="ECO:0000256" key="1">
    <source>
        <dbReference type="ARBA" id="ARBA00004651"/>
    </source>
</evidence>
<feature type="transmembrane region" description="Helical" evidence="12">
    <location>
        <begin position="739"/>
        <end position="760"/>
    </location>
</feature>
<dbReference type="InParanoid" id="A0A068VH22"/>
<organism evidence="15 16">
    <name type="scientific">Coffea canephora</name>
    <name type="common">Robusta coffee</name>
    <dbReference type="NCBI Taxonomy" id="49390"/>
    <lineage>
        <taxon>Eukaryota</taxon>
        <taxon>Viridiplantae</taxon>
        <taxon>Streptophyta</taxon>
        <taxon>Embryophyta</taxon>
        <taxon>Tracheophyta</taxon>
        <taxon>Spermatophyta</taxon>
        <taxon>Magnoliopsida</taxon>
        <taxon>eudicotyledons</taxon>
        <taxon>Gunneridae</taxon>
        <taxon>Pentapetalae</taxon>
        <taxon>asterids</taxon>
        <taxon>lamiids</taxon>
        <taxon>Gentianales</taxon>
        <taxon>Rubiaceae</taxon>
        <taxon>Ixoroideae</taxon>
        <taxon>Gardenieae complex</taxon>
        <taxon>Bertiereae - Coffeeae clade</taxon>
        <taxon>Coffeeae</taxon>
        <taxon>Coffea</taxon>
    </lineage>
</organism>
<dbReference type="PANTHER" id="PTHR43394">
    <property type="entry name" value="ATP-DEPENDENT PERMEASE MDL1, MITOCHONDRIAL"/>
    <property type="match status" value="1"/>
</dbReference>
<dbReference type="FunFam" id="1.20.1560.10:FF:000009">
    <property type="entry name" value="ABC transporter B family member 1"/>
    <property type="match status" value="1"/>
</dbReference>
<evidence type="ECO:0000256" key="4">
    <source>
        <dbReference type="ARBA" id="ARBA00022692"/>
    </source>
</evidence>
<dbReference type="GO" id="GO:0090374">
    <property type="term" value="P:oligopeptide export from mitochondrion"/>
    <property type="evidence" value="ECO:0007669"/>
    <property type="project" value="TreeGrafter"/>
</dbReference>
<dbReference type="InterPro" id="IPR027417">
    <property type="entry name" value="P-loop_NTPase"/>
</dbReference>
<evidence type="ECO:0000259" key="14">
    <source>
        <dbReference type="PROSITE" id="PS50929"/>
    </source>
</evidence>
<dbReference type="InterPro" id="IPR003593">
    <property type="entry name" value="AAA+_ATPase"/>
</dbReference>
<comment type="subcellular location">
    <subcellularLocation>
        <location evidence="1">Cell membrane</location>
        <topology evidence="1">Multi-pass membrane protein</topology>
    </subcellularLocation>
</comment>
<dbReference type="InterPro" id="IPR036640">
    <property type="entry name" value="ABC1_TM_sf"/>
</dbReference>
<dbReference type="PROSITE" id="PS50929">
    <property type="entry name" value="ABC_TM1F"/>
    <property type="match status" value="2"/>
</dbReference>
<dbReference type="CDD" id="cd03249">
    <property type="entry name" value="ABC_MTABC3_MDL1_MDL2"/>
    <property type="match status" value="2"/>
</dbReference>
<reference evidence="16" key="1">
    <citation type="journal article" date="2014" name="Science">
        <title>The coffee genome provides insight into the convergent evolution of caffeine biosynthesis.</title>
        <authorList>
            <person name="Denoeud F."/>
            <person name="Carretero-Paulet L."/>
            <person name="Dereeper A."/>
            <person name="Droc G."/>
            <person name="Guyot R."/>
            <person name="Pietrella M."/>
            <person name="Zheng C."/>
            <person name="Alberti A."/>
            <person name="Anthony F."/>
            <person name="Aprea G."/>
            <person name="Aury J.M."/>
            <person name="Bento P."/>
            <person name="Bernard M."/>
            <person name="Bocs S."/>
            <person name="Campa C."/>
            <person name="Cenci A."/>
            <person name="Combes M.C."/>
            <person name="Crouzillat D."/>
            <person name="Da Silva C."/>
            <person name="Daddiego L."/>
            <person name="De Bellis F."/>
            <person name="Dussert S."/>
            <person name="Garsmeur O."/>
            <person name="Gayraud T."/>
            <person name="Guignon V."/>
            <person name="Jahn K."/>
            <person name="Jamilloux V."/>
            <person name="Joet T."/>
            <person name="Labadie K."/>
            <person name="Lan T."/>
            <person name="Leclercq J."/>
            <person name="Lepelley M."/>
            <person name="Leroy T."/>
            <person name="Li L.T."/>
            <person name="Librado P."/>
            <person name="Lopez L."/>
            <person name="Munoz A."/>
            <person name="Noel B."/>
            <person name="Pallavicini A."/>
            <person name="Perrotta G."/>
            <person name="Poncet V."/>
            <person name="Pot D."/>
            <person name="Priyono X."/>
            <person name="Rigoreau M."/>
            <person name="Rouard M."/>
            <person name="Rozas J."/>
            <person name="Tranchant-Dubreuil C."/>
            <person name="VanBuren R."/>
            <person name="Zhang Q."/>
            <person name="Andrade A.C."/>
            <person name="Argout X."/>
            <person name="Bertrand B."/>
            <person name="de Kochko A."/>
            <person name="Graziosi G."/>
            <person name="Henry R.J."/>
            <person name="Jayarama X."/>
            <person name="Ming R."/>
            <person name="Nagai C."/>
            <person name="Rounsley S."/>
            <person name="Sankoff D."/>
            <person name="Giuliano G."/>
            <person name="Albert V.A."/>
            <person name="Wincker P."/>
            <person name="Lashermes P."/>
        </authorList>
    </citation>
    <scope>NUCLEOTIDE SEQUENCE [LARGE SCALE GENOMIC DNA]</scope>
    <source>
        <strain evidence="16">cv. DH200-94</strain>
    </source>
</reference>
<evidence type="ECO:0000256" key="8">
    <source>
        <dbReference type="ARBA" id="ARBA00022989"/>
    </source>
</evidence>
<evidence type="ECO:0000256" key="2">
    <source>
        <dbReference type="ARBA" id="ARBA00007577"/>
    </source>
</evidence>
<dbReference type="InterPro" id="IPR039421">
    <property type="entry name" value="Type_1_exporter"/>
</dbReference>
<dbReference type="InterPro" id="IPR003439">
    <property type="entry name" value="ABC_transporter-like_ATP-bd"/>
</dbReference>
<dbReference type="OMA" id="MVEINRF"/>
<evidence type="ECO:0000256" key="10">
    <source>
        <dbReference type="ARBA" id="ARBA00023180"/>
    </source>
</evidence>
<dbReference type="FunFam" id="1.20.1560.10:FF:000044">
    <property type="entry name" value="ABC transporter B family member 9"/>
    <property type="match status" value="1"/>
</dbReference>
<dbReference type="InterPro" id="IPR017871">
    <property type="entry name" value="ABC_transporter-like_CS"/>
</dbReference>
<keyword evidence="9 12" id="KW-0472">Membrane</keyword>
<dbReference type="STRING" id="49390.A0A068VH22"/>
<feature type="transmembrane region" description="Helical" evidence="12">
    <location>
        <begin position="780"/>
        <end position="807"/>
    </location>
</feature>
<evidence type="ECO:0000256" key="7">
    <source>
        <dbReference type="ARBA" id="ARBA00022840"/>
    </source>
</evidence>
<feature type="domain" description="ABC transporter" evidence="13">
    <location>
        <begin position="381"/>
        <end position="617"/>
    </location>
</feature>
<dbReference type="SMART" id="SM00382">
    <property type="entry name" value="AAA"/>
    <property type="match status" value="2"/>
</dbReference>
<dbReference type="PhylomeDB" id="A0A068VH22"/>
<keyword evidence="6" id="KW-0547">Nucleotide-binding</keyword>
<feature type="transmembrane region" description="Helical" evidence="12">
    <location>
        <begin position="282"/>
        <end position="305"/>
    </location>
</feature>
<keyword evidence="4 12" id="KW-0812">Transmembrane</keyword>
<keyword evidence="7" id="KW-0067">ATP-binding</keyword>
<dbReference type="FunFam" id="3.40.50.300:FF:000066">
    <property type="entry name" value="ABC transporter B family member 1"/>
    <property type="match status" value="2"/>
</dbReference>
<dbReference type="CDD" id="cd18578">
    <property type="entry name" value="ABC_6TM_Pgp_ABCB1_D2_like"/>
    <property type="match status" value="1"/>
</dbReference>
<keyword evidence="8 12" id="KW-1133">Transmembrane helix</keyword>
<feature type="transmembrane region" description="Helical" evidence="12">
    <location>
        <begin position="962"/>
        <end position="985"/>
    </location>
</feature>
<dbReference type="PROSITE" id="PS50893">
    <property type="entry name" value="ABC_TRANSPORTER_2"/>
    <property type="match status" value="2"/>
</dbReference>
<feature type="transmembrane region" description="Helical" evidence="12">
    <location>
        <begin position="182"/>
        <end position="202"/>
    </location>
</feature>
<dbReference type="GO" id="GO:0010329">
    <property type="term" value="F:auxin efflux transmembrane transporter activity"/>
    <property type="evidence" value="ECO:0007669"/>
    <property type="project" value="UniProtKB-ARBA"/>
</dbReference>
<dbReference type="Gene3D" id="1.20.1560.10">
    <property type="entry name" value="ABC transporter type 1, transmembrane domain"/>
    <property type="match status" value="3"/>
</dbReference>
<protein>
    <submittedName>
        <fullName evidence="15">DH200=94 genomic scaffold, scaffold_830</fullName>
    </submittedName>
</protein>
<feature type="region of interest" description="Disordered" evidence="11">
    <location>
        <begin position="644"/>
        <end position="668"/>
    </location>
</feature>
<dbReference type="OrthoDB" id="6500128at2759"/>
<dbReference type="Pfam" id="PF00005">
    <property type="entry name" value="ABC_tran"/>
    <property type="match status" value="2"/>
</dbReference>
<feature type="transmembrane region" description="Helical" evidence="12">
    <location>
        <begin position="208"/>
        <end position="226"/>
    </location>
</feature>
<dbReference type="EMBL" id="HG739914">
    <property type="protein sequence ID" value="CDP20011.1"/>
    <property type="molecule type" value="Genomic_DNA"/>
</dbReference>
<evidence type="ECO:0000256" key="3">
    <source>
        <dbReference type="ARBA" id="ARBA00022448"/>
    </source>
</evidence>
<evidence type="ECO:0000313" key="16">
    <source>
        <dbReference type="Proteomes" id="UP000295252"/>
    </source>
</evidence>
<dbReference type="CDD" id="cd18577">
    <property type="entry name" value="ABC_6TM_Pgp_ABCB1_D1_like"/>
    <property type="match status" value="1"/>
</dbReference>
<dbReference type="Gene3D" id="3.40.50.300">
    <property type="entry name" value="P-loop containing nucleotide triphosphate hydrolases"/>
    <property type="match status" value="2"/>
</dbReference>
<keyword evidence="16" id="KW-1185">Reference proteome</keyword>
<feature type="transmembrane region" description="Helical" evidence="12">
    <location>
        <begin position="106"/>
        <end position="127"/>
    </location>
</feature>
<dbReference type="Gramene" id="CDP20011">
    <property type="protein sequence ID" value="CDP20011"/>
    <property type="gene ID" value="GSCOC_T00012568001"/>
</dbReference>
<dbReference type="GO" id="GO:0016887">
    <property type="term" value="F:ATP hydrolysis activity"/>
    <property type="evidence" value="ECO:0007669"/>
    <property type="project" value="InterPro"/>
</dbReference>
<feature type="domain" description="ABC transmembrane type-1" evidence="14">
    <location>
        <begin position="59"/>
        <end position="346"/>
    </location>
</feature>
<dbReference type="GO" id="GO:0005524">
    <property type="term" value="F:ATP binding"/>
    <property type="evidence" value="ECO:0007669"/>
    <property type="project" value="UniProtKB-KW"/>
</dbReference>
<dbReference type="GO" id="GO:0005886">
    <property type="term" value="C:plasma membrane"/>
    <property type="evidence" value="ECO:0007669"/>
    <property type="project" value="UniProtKB-SubCell"/>
</dbReference>
<dbReference type="SUPFAM" id="SSF52540">
    <property type="entry name" value="P-loop containing nucleoside triphosphate hydrolases"/>
    <property type="match status" value="2"/>
</dbReference>
<dbReference type="InterPro" id="IPR011527">
    <property type="entry name" value="ABC1_TM_dom"/>
</dbReference>
<dbReference type="Proteomes" id="UP000295252">
    <property type="component" value="Unassembled WGS sequence"/>
</dbReference>
<keyword evidence="10" id="KW-0325">Glycoprotein</keyword>
<feature type="transmembrane region" description="Helical" evidence="12">
    <location>
        <begin position="997"/>
        <end position="1020"/>
    </location>
</feature>
<dbReference type="PROSITE" id="PS00211">
    <property type="entry name" value="ABC_TRANSPORTER_1"/>
    <property type="match status" value="2"/>
</dbReference>
<feature type="domain" description="ABC transmembrane type-1" evidence="14">
    <location>
        <begin position="740"/>
        <end position="1026"/>
    </location>
</feature>
<comment type="similarity">
    <text evidence="2">Belongs to the ABC transporter superfamily. ABCB family. Multidrug resistance exporter (TC 3.A.1.201) subfamily.</text>
</comment>
<evidence type="ECO:0000259" key="13">
    <source>
        <dbReference type="PROSITE" id="PS50893"/>
    </source>
</evidence>
<evidence type="ECO:0000256" key="9">
    <source>
        <dbReference type="ARBA" id="ARBA00023136"/>
    </source>
</evidence>
<dbReference type="Pfam" id="PF00664">
    <property type="entry name" value="ABC_membrane"/>
    <property type="match status" value="2"/>
</dbReference>
<sequence length="1306" mass="141248">MAEGSCSNGDMINVQNTSLEASGNQEVPVKSRNKKEVADKVPYCKLFSLADSVDVVLMVVGTVTAVASGICVPLLAVVLGETINSFGKTLDRKEIVHEVSKVSLKFVYLALGSGVTSFFQVACWTITGERQAARMRSLYLRSLLMQDIAFFDKETSTGEIIERISRDTIIIQDAMGEKVGKFIQLSASFFGGFIIAFIKGWLLSLVMLSSIPPLVLTAFAMTILMGKLASHGQAAYSAAATLVEQTLSAIRTVASFTGEMQAIAEYDKSLNKAYKSGVQEGLAAGLGSGVFMFVFYCCYGLAIWVGAKMILEKHYSGGDVLNVTLAILTGSFSIGQASPCLSAFALGQAAAFRMFQIMNRKPLISPSILDGLKLDNMVGTIELKNVYFSYPARVHEQILSEFSLFIKSGTTAALVGRSGSGKSTVLSLIERFYDPQAGEVLLDGINIKDFQLKWIRSKIGLVSQEPILFASSIRENIAYGKDNASLGEIQAAAQHANAAKFIEKLPQGLDTMVGLHGIQMSGGQKQRIAIARAILKDPRILLLDEATSALDAESERIVQEALDAIMVNRTTVIVAHRLSTVKNADKIAVIHQGKIVEEGQMISSYQKTYWNLDGGTCLHTELLNNPGGVYFELVRLQQLSKESDEHIVDNQDGSGIKTDSGRHSSQSISSLRSISRCSSGLSNSSHHSFSISTGLPTVVNMVDMAVGESQESASMPSKMDHQVPLYRLAYVNKQEIPELLLGSLAAVVTGAILPIFGVVLSGAIKTFYEPAYELQKKSRFWALMLIVLGGSSLLATPLKTYFFAVAGCKLIRRIRLKCFERIIHMDISWFDRQENSSGRISSRLAIDATCVRSLVGESLSSLVQNSSTAFAGLAIGFAASWQLSLIVIVMLPLIGLHGYMNMKSLSGFSADAKKLYEDSTQVASDAVGSIRTVASFSAEDKVIQLFKKKCKRPMTLGIKQGLYSGVGYGLSMFFLYSAYATIFYFGARLIKAGNITFGEVFQVFYGLSLAAVSISTSGALSPDTSKGRSGAASIFALLDQKSPIDSSETSGITLDNVKGDILFQHVSFKYPSRPDVPIFEDLCLAIESCKTLALVGESGSGKSTVISLLQRFYDPNSGEITLDGVEIRRLNLRWLRQQMGLVSQEPVLFNGTIRANIAYGKEDSAREAEIISAAEIANAHKFISSLQQGYDTQVGERGIHLSGGQKQRVAIARAIVRSPKILLLDEATSALDAESEKVVHDALDQAIVGKTTIMVAHRLSTIKCADLIAVIQNGVIKEKGNHESLISMKDGIYASLVEQYASASSM</sequence>
<keyword evidence="3" id="KW-0813">Transport</keyword>
<proteinExistence type="inferred from homology"/>
<evidence type="ECO:0000313" key="15">
    <source>
        <dbReference type="EMBL" id="CDP20011.1"/>
    </source>
</evidence>
<gene>
    <name evidence="15" type="ORF">GSCOC_T00012568001</name>
</gene>
<dbReference type="SUPFAM" id="SSF90123">
    <property type="entry name" value="ABC transporter transmembrane region"/>
    <property type="match status" value="2"/>
</dbReference>
<dbReference type="GO" id="GO:0010328">
    <property type="term" value="F:auxin influx transmembrane transporter activity"/>
    <property type="evidence" value="ECO:0007669"/>
    <property type="project" value="UniProtKB-ARBA"/>
</dbReference>
<name>A0A068VH22_COFCA</name>
<keyword evidence="5" id="KW-0677">Repeat</keyword>
<feature type="transmembrane region" description="Helical" evidence="12">
    <location>
        <begin position="55"/>
        <end position="79"/>
    </location>
</feature>
<accession>A0A068VH22</accession>
<evidence type="ECO:0000256" key="11">
    <source>
        <dbReference type="SAM" id="MobiDB-lite"/>
    </source>
</evidence>
<dbReference type="PANTHER" id="PTHR43394:SF16">
    <property type="entry name" value="ABC TRANSPORTER B FAMILY MEMBER 4-LIKE ISOFORM X1"/>
    <property type="match status" value="1"/>
</dbReference>
<evidence type="ECO:0000256" key="12">
    <source>
        <dbReference type="SAM" id="Phobius"/>
    </source>
</evidence>